<sequence>MPTSKVVVDAAPGVALDAPYGYVGGTQDNHVVQALVSFFCDAGLHVATYDARGVGSSSGKMTWTMRAESRDYQAVVDAMAARVETHGTPELYLCGYSAGAIQASTAEAPQGWETAEVRYVLLAYPLGVRWALTCLSGTYFQNAVERVVKRAATEPNVAALVLTTTADQFTSAASYSTWTTSLASTHESKGLRLVSLPQDHFFASHAALGSLADALRAWCTDLHIGESGVGR</sequence>
<name>A0AAF0EXH8_9BASI</name>
<evidence type="ECO:0000313" key="4">
    <source>
        <dbReference type="EMBL" id="WFD38755.1"/>
    </source>
</evidence>
<dbReference type="PANTHER" id="PTHR42103">
    <property type="entry name" value="ALPHA/BETA-HYDROLASES SUPERFAMILY PROTEIN"/>
    <property type="match status" value="1"/>
</dbReference>
<dbReference type="EMBL" id="CP119959">
    <property type="protein sequence ID" value="WFD38755.1"/>
    <property type="molecule type" value="Genomic_DNA"/>
</dbReference>
<dbReference type="SUPFAM" id="SSF53474">
    <property type="entry name" value="alpha/beta-Hydrolases"/>
    <property type="match status" value="1"/>
</dbReference>
<accession>A0AAF0EXH8</accession>
<feature type="domain" description="Serine aminopeptidase S33" evidence="3">
    <location>
        <begin position="31"/>
        <end position="105"/>
    </location>
</feature>
<reference evidence="4" key="1">
    <citation type="submission" date="2023-03" db="EMBL/GenBank/DDBJ databases">
        <title>Mating type loci evolution in Malassezia.</title>
        <authorList>
            <person name="Coelho M.A."/>
        </authorList>
    </citation>
    <scope>NUCLEOTIDE SEQUENCE</scope>
    <source>
        <strain evidence="4">CBS 9431</strain>
    </source>
</reference>
<gene>
    <name evidence="4" type="ORF">MJAP1_001719</name>
</gene>
<dbReference type="AlphaFoldDB" id="A0AAF0EXH8"/>
<dbReference type="GeneID" id="85225368"/>
<proteinExistence type="predicted"/>
<dbReference type="InterPro" id="IPR022742">
    <property type="entry name" value="Hydrolase_4"/>
</dbReference>
<evidence type="ECO:0000256" key="2">
    <source>
        <dbReference type="ARBA" id="ARBA00048461"/>
    </source>
</evidence>
<dbReference type="PANTHER" id="PTHR42103:SF2">
    <property type="entry name" value="AB HYDROLASE-1 DOMAIN-CONTAINING PROTEIN"/>
    <property type="match status" value="1"/>
</dbReference>
<dbReference type="Proteomes" id="UP001217754">
    <property type="component" value="Chromosome 2"/>
</dbReference>
<dbReference type="RefSeq" id="XP_060121652.1">
    <property type="nucleotide sequence ID" value="XM_060265669.1"/>
</dbReference>
<comment type="catalytic activity">
    <reaction evidence="1">
        <text>a diacylglycerol + H2O = a monoacylglycerol + a fatty acid + H(+)</text>
        <dbReference type="Rhea" id="RHEA:32731"/>
        <dbReference type="ChEBI" id="CHEBI:15377"/>
        <dbReference type="ChEBI" id="CHEBI:15378"/>
        <dbReference type="ChEBI" id="CHEBI:17408"/>
        <dbReference type="ChEBI" id="CHEBI:18035"/>
        <dbReference type="ChEBI" id="CHEBI:28868"/>
    </reaction>
</comment>
<evidence type="ECO:0000313" key="5">
    <source>
        <dbReference type="Proteomes" id="UP001217754"/>
    </source>
</evidence>
<dbReference type="Gene3D" id="3.40.50.1820">
    <property type="entry name" value="alpha/beta hydrolase"/>
    <property type="match status" value="1"/>
</dbReference>
<evidence type="ECO:0000259" key="3">
    <source>
        <dbReference type="Pfam" id="PF12146"/>
    </source>
</evidence>
<comment type="catalytic activity">
    <reaction evidence="2">
        <text>a monoacylglycerol + H2O = glycerol + a fatty acid + H(+)</text>
        <dbReference type="Rhea" id="RHEA:15245"/>
        <dbReference type="ChEBI" id="CHEBI:15377"/>
        <dbReference type="ChEBI" id="CHEBI:15378"/>
        <dbReference type="ChEBI" id="CHEBI:17408"/>
        <dbReference type="ChEBI" id="CHEBI:17754"/>
        <dbReference type="ChEBI" id="CHEBI:28868"/>
    </reaction>
</comment>
<keyword evidence="5" id="KW-1185">Reference proteome</keyword>
<dbReference type="Pfam" id="PF12146">
    <property type="entry name" value="Hydrolase_4"/>
    <property type="match status" value="1"/>
</dbReference>
<protein>
    <recommendedName>
        <fullName evidence="3">Serine aminopeptidase S33 domain-containing protein</fullName>
    </recommendedName>
</protein>
<dbReference type="InterPro" id="IPR029058">
    <property type="entry name" value="AB_hydrolase_fold"/>
</dbReference>
<evidence type="ECO:0000256" key="1">
    <source>
        <dbReference type="ARBA" id="ARBA00047591"/>
    </source>
</evidence>
<organism evidence="4 5">
    <name type="scientific">Malassezia japonica</name>
    <dbReference type="NCBI Taxonomy" id="223818"/>
    <lineage>
        <taxon>Eukaryota</taxon>
        <taxon>Fungi</taxon>
        <taxon>Dikarya</taxon>
        <taxon>Basidiomycota</taxon>
        <taxon>Ustilaginomycotina</taxon>
        <taxon>Malasseziomycetes</taxon>
        <taxon>Malasseziales</taxon>
        <taxon>Malasseziaceae</taxon>
        <taxon>Malassezia</taxon>
    </lineage>
</organism>